<keyword evidence="2" id="KW-1185">Reference proteome</keyword>
<accession>A0ACA9M650</accession>
<comment type="caution">
    <text evidence="1">The sequence shown here is derived from an EMBL/GenBank/DDBJ whole genome shotgun (WGS) entry which is preliminary data.</text>
</comment>
<evidence type="ECO:0000313" key="1">
    <source>
        <dbReference type="EMBL" id="CAG8569726.1"/>
    </source>
</evidence>
<feature type="non-terminal residue" evidence="1">
    <location>
        <position position="1"/>
    </location>
</feature>
<sequence>SVMSGIELQNRLRTLSIDIEQLQHQTFDSNQRGRLDRLKQDQVYPDPLEALPPEIGIMILEDALLQPVASCYALNSTFLLTLTLVSKRWQAIIIDTPSLWATIDIGYPIPDLLGRIAIHIELSQNIPLTLVFRSQWFYWRAVVSMLKEHHGRIKRIAMERIPNQDSFKKVIEHLSPLPQLEEICQIWTTRCPALEHSWNSLESPLIHVDDEILGVIMPILEALPSIENVTLREAHQVDNSTAFKGTVLPIRSFAYHQSPEFLLQLLPRLVNLVTLTLTLPFHVVPKLLKRLEALHFLESLRLAITLSSLRVYPPDLEPLYSITKLHLTIHASSKDLEPFCKSIPRVFPSLSELTFFPTRSTELYVTLHQDSFQKLSKFIFYVGGPIESPINVPSKVKHVQATADLSGTLWTLNSPSATTLTVSIYSLSMRLTLELPSTYWALPSLEHLISLMNPLSFVNHASRTLREIILTAHQTDFCCSLAYRPHSFPVLSSLNLKEIPHWDIFFIMLERRNLFCQSVSPISSVELRLDYPRALFWPIRDLLRQKFPDRPSNREVSKHRISERILDLTIPGCKKCILNSMPCFASTKVSEMGDRGKFKIKLKPYPMQEKDILLSWLDRDEELRSIYARFLGRKEYYDKYPIALTMDVSWIRITKDSDLGEWSQTSITPPTITHSSLDLDHSRHAFRAYSIRYLILERIRW</sequence>
<organism evidence="1 2">
    <name type="scientific">Acaulospora colombiana</name>
    <dbReference type="NCBI Taxonomy" id="27376"/>
    <lineage>
        <taxon>Eukaryota</taxon>
        <taxon>Fungi</taxon>
        <taxon>Fungi incertae sedis</taxon>
        <taxon>Mucoromycota</taxon>
        <taxon>Glomeromycotina</taxon>
        <taxon>Glomeromycetes</taxon>
        <taxon>Diversisporales</taxon>
        <taxon>Acaulosporaceae</taxon>
        <taxon>Acaulospora</taxon>
    </lineage>
</organism>
<gene>
    <name evidence="1" type="ORF">ACOLOM_LOCUS5558</name>
</gene>
<protein>
    <submittedName>
        <fullName evidence="1">14154_t:CDS:1</fullName>
    </submittedName>
</protein>
<dbReference type="EMBL" id="CAJVPT010010353">
    <property type="protein sequence ID" value="CAG8569726.1"/>
    <property type="molecule type" value="Genomic_DNA"/>
</dbReference>
<proteinExistence type="predicted"/>
<name>A0ACA9M650_9GLOM</name>
<evidence type="ECO:0000313" key="2">
    <source>
        <dbReference type="Proteomes" id="UP000789525"/>
    </source>
</evidence>
<dbReference type="Proteomes" id="UP000789525">
    <property type="component" value="Unassembled WGS sequence"/>
</dbReference>
<reference evidence="1" key="1">
    <citation type="submission" date="2021-06" db="EMBL/GenBank/DDBJ databases">
        <authorList>
            <person name="Kallberg Y."/>
            <person name="Tangrot J."/>
            <person name="Rosling A."/>
        </authorList>
    </citation>
    <scope>NUCLEOTIDE SEQUENCE</scope>
    <source>
        <strain evidence="1">CL356</strain>
    </source>
</reference>